<reference evidence="4" key="1">
    <citation type="submission" date="2017-02" db="UniProtKB">
        <authorList>
            <consortium name="WormBaseParasite"/>
        </authorList>
    </citation>
    <scope>IDENTIFICATION</scope>
</reference>
<accession>A0A0N4UNK2</accession>
<proteinExistence type="predicted"/>
<evidence type="ECO:0000313" key="3">
    <source>
        <dbReference type="Proteomes" id="UP000274756"/>
    </source>
</evidence>
<dbReference type="EMBL" id="UYYG01000111">
    <property type="protein sequence ID" value="VDN53198.1"/>
    <property type="molecule type" value="Genomic_DNA"/>
</dbReference>
<dbReference type="Proteomes" id="UP000038040">
    <property type="component" value="Unplaced"/>
</dbReference>
<keyword evidence="3" id="KW-1185">Reference proteome</keyword>
<evidence type="ECO:0000313" key="2">
    <source>
        <dbReference type="Proteomes" id="UP000038040"/>
    </source>
</evidence>
<gene>
    <name evidence="1" type="ORF">DME_LOCUS3171</name>
</gene>
<protein>
    <submittedName>
        <fullName evidence="1 4">Uncharacterized protein</fullName>
    </submittedName>
</protein>
<dbReference type="OrthoDB" id="5873256at2759"/>
<organism evidence="2 4">
    <name type="scientific">Dracunculus medinensis</name>
    <name type="common">Guinea worm</name>
    <dbReference type="NCBI Taxonomy" id="318479"/>
    <lineage>
        <taxon>Eukaryota</taxon>
        <taxon>Metazoa</taxon>
        <taxon>Ecdysozoa</taxon>
        <taxon>Nematoda</taxon>
        <taxon>Chromadorea</taxon>
        <taxon>Rhabditida</taxon>
        <taxon>Spirurina</taxon>
        <taxon>Dracunculoidea</taxon>
        <taxon>Dracunculidae</taxon>
        <taxon>Dracunculus</taxon>
    </lineage>
</organism>
<reference evidence="1 3" key="2">
    <citation type="submission" date="2018-11" db="EMBL/GenBank/DDBJ databases">
        <authorList>
            <consortium name="Pathogen Informatics"/>
        </authorList>
    </citation>
    <scope>NUCLEOTIDE SEQUENCE [LARGE SCALE GENOMIC DNA]</scope>
</reference>
<sequence length="452" mass="51629">MRENQLRFVNSHEFELFFARYLAKIFDDRVFINREDIVYAEQMEELCHTSASWRLPNKYCDQILSDICLNHQVLEKIKNASSSLTVLCSGNLNNSRFAKEFEICHCSNDGTSEIFEPSLKRCLNLFLCILSCAIDSRDAWSVTQFFDQLCPHVLPCLRRKAQKTSSQLNIMSVLISYSNSEMIENDSEMNPTLLSYSSIIKKFLDVISSIADKLHDDKPPKKIISSIIKEAINFLKVVKFKSEISSPDAIIPFIERYLIDIEQNFIVLRKIIDNYEQEKSFAITEAYIFALALRDRLSCLCLSDNTIVISELFETPKSTKKLTTKKSLKTKQKCENITSTMPEKALSSFINFGTPERKKFTTSRSANTTADSGIVGDYSDFFDENKENLDPDSAIVIDFDDKKDTKQEQCSSSSSICRFNTVNDGFKSSNIHETIATVESKMINKNHSKQAH</sequence>
<evidence type="ECO:0000313" key="4">
    <source>
        <dbReference type="WBParaSite" id="DME_0000948501-mRNA-1"/>
    </source>
</evidence>
<evidence type="ECO:0000313" key="1">
    <source>
        <dbReference type="EMBL" id="VDN53198.1"/>
    </source>
</evidence>
<dbReference type="WBParaSite" id="DME_0000948501-mRNA-1">
    <property type="protein sequence ID" value="DME_0000948501-mRNA-1"/>
    <property type="gene ID" value="DME_0000948501"/>
</dbReference>
<dbReference type="AlphaFoldDB" id="A0A0N4UNK2"/>
<dbReference type="Proteomes" id="UP000274756">
    <property type="component" value="Unassembled WGS sequence"/>
</dbReference>
<name>A0A0N4UNK2_DRAME</name>
<dbReference type="STRING" id="318479.A0A0N4UNK2"/>